<evidence type="ECO:0000313" key="1">
    <source>
        <dbReference type="Proteomes" id="UP000035680"/>
    </source>
</evidence>
<accession>A0A0K0FCN4</accession>
<reference evidence="2" key="2">
    <citation type="submission" date="2015-08" db="UniProtKB">
        <authorList>
            <consortium name="WormBaseParasite"/>
        </authorList>
    </citation>
    <scope>IDENTIFICATION</scope>
</reference>
<reference evidence="1" key="1">
    <citation type="submission" date="2014-07" db="EMBL/GenBank/DDBJ databases">
        <authorList>
            <person name="Martin A.A"/>
            <person name="De Silva N."/>
        </authorList>
    </citation>
    <scope>NUCLEOTIDE SEQUENCE</scope>
</reference>
<dbReference type="PANTHER" id="PTHR31063">
    <property type="entry name" value="PROTEIN CBG08668"/>
    <property type="match status" value="1"/>
</dbReference>
<protein>
    <submittedName>
        <fullName evidence="2">Fibroblast growth factor</fullName>
    </submittedName>
</protein>
<dbReference type="WBParaSite" id="SVE_0659900.1">
    <property type="protein sequence ID" value="SVE_0659900.1"/>
    <property type="gene ID" value="SVE_0659900"/>
</dbReference>
<organism evidence="1 2">
    <name type="scientific">Strongyloides venezuelensis</name>
    <name type="common">Threadworm</name>
    <dbReference type="NCBI Taxonomy" id="75913"/>
    <lineage>
        <taxon>Eukaryota</taxon>
        <taxon>Metazoa</taxon>
        <taxon>Ecdysozoa</taxon>
        <taxon>Nematoda</taxon>
        <taxon>Chromadorea</taxon>
        <taxon>Rhabditida</taxon>
        <taxon>Tylenchina</taxon>
        <taxon>Panagrolaimomorpha</taxon>
        <taxon>Strongyloidoidea</taxon>
        <taxon>Strongyloididae</taxon>
        <taxon>Strongyloides</taxon>
    </lineage>
</organism>
<dbReference type="AlphaFoldDB" id="A0A0K0FCN4"/>
<dbReference type="PANTHER" id="PTHR31063:SF3">
    <property type="entry name" value="ENHANCER OF POLYCOMB-LIKE PROTEIN"/>
    <property type="match status" value="1"/>
</dbReference>
<dbReference type="Proteomes" id="UP000035680">
    <property type="component" value="Unassembled WGS sequence"/>
</dbReference>
<sequence>MNCVDEKPSISGKIERETSKDACLSKSIVIDENIGNRKKNRIVCETSADSISPNVSYSLNRKNRWDTITPMSLNINAINCIPKDMTVAVVEQMNTIPDIGCVNEKINKHFIRGFVTCIITNEDGYIKMKNANGPPRAHLSSFLRNKQQNFVSHDLPNNDINYMYDTLKRKTQVSYHINTPQNNTDYSIGEHFRRQLNMRLKEKTYIGKTYRKVHNKSNIDITEINNRSEDVSETEEFNSDSESVASKFPLADFIQELSPITNDKQSVYIIDRLIPSNNNKLNT</sequence>
<keyword evidence="1" id="KW-1185">Reference proteome</keyword>
<proteinExistence type="predicted"/>
<evidence type="ECO:0000313" key="2">
    <source>
        <dbReference type="WBParaSite" id="SVE_0659900.1"/>
    </source>
</evidence>
<name>A0A0K0FCN4_STRVS</name>